<feature type="region of interest" description="Disordered" evidence="1">
    <location>
        <begin position="1"/>
        <end position="95"/>
    </location>
</feature>
<evidence type="ECO:0000313" key="3">
    <source>
        <dbReference type="Proteomes" id="UP000271889"/>
    </source>
</evidence>
<dbReference type="Proteomes" id="UP000271889">
    <property type="component" value="Unassembled WGS sequence"/>
</dbReference>
<accession>A0A3P6TAS1</accession>
<dbReference type="OrthoDB" id="5832300at2759"/>
<gene>
    <name evidence="2" type="ORF">CGOC_LOCUS5374</name>
</gene>
<organism evidence="2 3">
    <name type="scientific">Cylicostephanus goldi</name>
    <name type="common">Nematode worm</name>
    <dbReference type="NCBI Taxonomy" id="71465"/>
    <lineage>
        <taxon>Eukaryota</taxon>
        <taxon>Metazoa</taxon>
        <taxon>Ecdysozoa</taxon>
        <taxon>Nematoda</taxon>
        <taxon>Chromadorea</taxon>
        <taxon>Rhabditida</taxon>
        <taxon>Rhabditina</taxon>
        <taxon>Rhabditomorpha</taxon>
        <taxon>Strongyloidea</taxon>
        <taxon>Strongylidae</taxon>
        <taxon>Cylicostephanus</taxon>
    </lineage>
</organism>
<feature type="compositionally biased region" description="Polar residues" evidence="1">
    <location>
        <begin position="68"/>
        <end position="83"/>
    </location>
</feature>
<protein>
    <submittedName>
        <fullName evidence="2">Uncharacterized protein</fullName>
    </submittedName>
</protein>
<evidence type="ECO:0000256" key="1">
    <source>
        <dbReference type="SAM" id="MobiDB-lite"/>
    </source>
</evidence>
<reference evidence="2 3" key="1">
    <citation type="submission" date="2018-11" db="EMBL/GenBank/DDBJ databases">
        <authorList>
            <consortium name="Pathogen Informatics"/>
        </authorList>
    </citation>
    <scope>NUCLEOTIDE SEQUENCE [LARGE SCALE GENOMIC DNA]</scope>
</reference>
<feature type="compositionally biased region" description="Basic and acidic residues" evidence="1">
    <location>
        <begin position="84"/>
        <end position="95"/>
    </location>
</feature>
<name>A0A3P6TAS1_CYLGO</name>
<proteinExistence type="predicted"/>
<keyword evidence="3" id="KW-1185">Reference proteome</keyword>
<feature type="compositionally biased region" description="Basic and acidic residues" evidence="1">
    <location>
        <begin position="57"/>
        <end position="67"/>
    </location>
</feature>
<sequence>MSSPSSEHLRNGFPMERSPQPTTRPPSVKQRARSLPRRTVERDPFEGLEGGWWSKGEVQRNKERRDLANQNRTVAGGNFTQRPETPKRQSRWQEREYDMDDVPAAGYSGHMPGLRQLGVGKSFNIAAREAKRDYAIRRRAHSGERLKGNDILS</sequence>
<dbReference type="EMBL" id="UYRV01016264">
    <property type="protein sequence ID" value="VDK61791.1"/>
    <property type="molecule type" value="Genomic_DNA"/>
</dbReference>
<evidence type="ECO:0000313" key="2">
    <source>
        <dbReference type="EMBL" id="VDK61791.1"/>
    </source>
</evidence>
<dbReference type="AlphaFoldDB" id="A0A3P6TAS1"/>